<feature type="region of interest" description="Disordered" evidence="2">
    <location>
        <begin position="253"/>
        <end position="291"/>
    </location>
</feature>
<dbReference type="InterPro" id="IPR006015">
    <property type="entry name" value="Universal_stress_UspA"/>
</dbReference>
<dbReference type="AlphaFoldDB" id="A0A1M7UZM2"/>
<sequence length="291" mass="30000">MGVTAVFRPVVAGIDGSPASLSVATAAARQARRALRPLRLVQASPGGNSRSPATGGRGRRGSADQLEAVCAAARSEAPAIPLRVVLQEGPADVVLLDESRTAALLVLGSGVTAAHRELGPVAAAVVRAAMCPALLERPIPTVARGVVVGVDCGPGTVPLLAAAMTEACLRSTSLLVVHAWGRRADGDRHAPYDGAVAESERRLVEQHVLPFRQTHPGVPVTVRTVHGGCSESSSPPLPRPSWSWWAGAASGVGCRTTRSVPWPLDPPRRSSSCPSARLSRSPTGSARDAPP</sequence>
<dbReference type="EMBL" id="FRDM01000045">
    <property type="protein sequence ID" value="SHN88418.1"/>
    <property type="molecule type" value="Genomic_DNA"/>
</dbReference>
<dbReference type="InterPro" id="IPR006016">
    <property type="entry name" value="UspA"/>
</dbReference>
<reference evidence="4 5" key="1">
    <citation type="submission" date="2016-12" db="EMBL/GenBank/DDBJ databases">
        <authorList>
            <person name="Song W.-J."/>
            <person name="Kurnit D.M."/>
        </authorList>
    </citation>
    <scope>NUCLEOTIDE SEQUENCE [LARGE SCALE GENOMIC DNA]</scope>
    <source>
        <strain evidence="4 5">DSM 43162</strain>
    </source>
</reference>
<dbReference type="PRINTS" id="PR01438">
    <property type="entry name" value="UNVRSLSTRESS"/>
</dbReference>
<dbReference type="InterPro" id="IPR014729">
    <property type="entry name" value="Rossmann-like_a/b/a_fold"/>
</dbReference>
<evidence type="ECO:0000259" key="3">
    <source>
        <dbReference type="Pfam" id="PF00582"/>
    </source>
</evidence>
<feature type="compositionally biased region" description="Low complexity" evidence="2">
    <location>
        <begin position="269"/>
        <end position="282"/>
    </location>
</feature>
<feature type="domain" description="UspA" evidence="3">
    <location>
        <begin position="7"/>
        <end position="135"/>
    </location>
</feature>
<protein>
    <submittedName>
        <fullName evidence="4">Universal stress protein family protein</fullName>
    </submittedName>
</protein>
<name>A0A1M7UZM2_9ACTN</name>
<feature type="region of interest" description="Disordered" evidence="2">
    <location>
        <begin position="38"/>
        <end position="61"/>
    </location>
</feature>
<proteinExistence type="inferred from homology"/>
<evidence type="ECO:0000313" key="4">
    <source>
        <dbReference type="EMBL" id="SHN88418.1"/>
    </source>
</evidence>
<dbReference type="Gene3D" id="3.40.50.620">
    <property type="entry name" value="HUPs"/>
    <property type="match status" value="2"/>
</dbReference>
<accession>A0A1M7UZM2</accession>
<evidence type="ECO:0000256" key="2">
    <source>
        <dbReference type="SAM" id="MobiDB-lite"/>
    </source>
</evidence>
<comment type="similarity">
    <text evidence="1">Belongs to the universal stress protein A family.</text>
</comment>
<dbReference type="Pfam" id="PF00582">
    <property type="entry name" value="Usp"/>
    <property type="match status" value="1"/>
</dbReference>
<evidence type="ECO:0000313" key="5">
    <source>
        <dbReference type="Proteomes" id="UP000184428"/>
    </source>
</evidence>
<evidence type="ECO:0000256" key="1">
    <source>
        <dbReference type="ARBA" id="ARBA00008791"/>
    </source>
</evidence>
<dbReference type="Proteomes" id="UP000184428">
    <property type="component" value="Unassembled WGS sequence"/>
</dbReference>
<dbReference type="SUPFAM" id="SSF52402">
    <property type="entry name" value="Adenine nucleotide alpha hydrolases-like"/>
    <property type="match status" value="1"/>
</dbReference>
<gene>
    <name evidence="4" type="ORF">SAMN05660350_04503</name>
</gene>
<organism evidence="4 5">
    <name type="scientific">Geodermatophilus obscurus</name>
    <dbReference type="NCBI Taxonomy" id="1861"/>
    <lineage>
        <taxon>Bacteria</taxon>
        <taxon>Bacillati</taxon>
        <taxon>Actinomycetota</taxon>
        <taxon>Actinomycetes</taxon>
        <taxon>Geodermatophilales</taxon>
        <taxon>Geodermatophilaceae</taxon>
        <taxon>Geodermatophilus</taxon>
    </lineage>
</organism>